<accession>A0A3Q0DM77</accession>
<dbReference type="Proteomes" id="UP000189704">
    <property type="component" value="Unplaced"/>
</dbReference>
<feature type="region of interest" description="Disordered" evidence="1">
    <location>
        <begin position="1"/>
        <end position="199"/>
    </location>
</feature>
<dbReference type="GO" id="GO:0003723">
    <property type="term" value="F:RNA binding"/>
    <property type="evidence" value="ECO:0007669"/>
    <property type="project" value="TreeGrafter"/>
</dbReference>
<feature type="compositionally biased region" description="Basic residues" evidence="1">
    <location>
        <begin position="120"/>
        <end position="158"/>
    </location>
</feature>
<protein>
    <submittedName>
        <fullName evidence="3">G patch domain-containing protein 1-like</fullName>
    </submittedName>
</protein>
<reference evidence="3" key="1">
    <citation type="submission" date="2025-08" db="UniProtKB">
        <authorList>
            <consortium name="RefSeq"/>
        </authorList>
    </citation>
    <scope>IDENTIFICATION</scope>
</reference>
<evidence type="ECO:0000313" key="3">
    <source>
        <dbReference type="RefSeq" id="XP_021563210.1"/>
    </source>
</evidence>
<name>A0A3Q0DM77_CARSF</name>
<feature type="compositionally biased region" description="Basic residues" evidence="1">
    <location>
        <begin position="189"/>
        <end position="199"/>
    </location>
</feature>
<dbReference type="OrthoDB" id="20507at2759"/>
<dbReference type="GO" id="GO:0005634">
    <property type="term" value="C:nucleus"/>
    <property type="evidence" value="ECO:0007669"/>
    <property type="project" value="TreeGrafter"/>
</dbReference>
<dbReference type="PANTHER" id="PTHR13384">
    <property type="entry name" value="G PATCH DOMAIN-CONTAINING PROTEIN 1"/>
    <property type="match status" value="1"/>
</dbReference>
<dbReference type="KEGG" id="csyr:103249375"/>
<dbReference type="RefSeq" id="XP_021563210.1">
    <property type="nucleotide sequence ID" value="XM_021707535.1"/>
</dbReference>
<dbReference type="GeneID" id="103249375"/>
<sequence length="199" mass="22358">MVNRDADSQTEGESSRPSMDLFRAIFASSSDEKSSSSEEEEGDSEDDQAGTEEAHSKSPQDTGLVDASSVVHAPQPAPAEPSPSFPIQKMQIDEREEFGPRLPPVFCPNVRQKLEVPQREKHKKNKEKHKTKKEHRRKKEKKKKHRKHKHKGKQKNKKSEKSSSSASPDSSDSQSDEGSADVSPPALLRRLKCLPLRRQ</sequence>
<gene>
    <name evidence="3" type="primary">LOC103249375</name>
</gene>
<proteinExistence type="predicted"/>
<feature type="compositionally biased region" description="Acidic residues" evidence="1">
    <location>
        <begin position="37"/>
        <end position="50"/>
    </location>
</feature>
<dbReference type="AlphaFoldDB" id="A0A3Q0DM77"/>
<keyword evidence="2" id="KW-1185">Reference proteome</keyword>
<feature type="compositionally biased region" description="Pro residues" evidence="1">
    <location>
        <begin position="75"/>
        <end position="84"/>
    </location>
</feature>
<organism evidence="2 3">
    <name type="scientific">Carlito syrichta</name>
    <name type="common">Philippine tarsier</name>
    <name type="synonym">Tarsius syrichta</name>
    <dbReference type="NCBI Taxonomy" id="1868482"/>
    <lineage>
        <taxon>Eukaryota</taxon>
        <taxon>Metazoa</taxon>
        <taxon>Chordata</taxon>
        <taxon>Craniata</taxon>
        <taxon>Vertebrata</taxon>
        <taxon>Euteleostomi</taxon>
        <taxon>Mammalia</taxon>
        <taxon>Eutheria</taxon>
        <taxon>Euarchontoglires</taxon>
        <taxon>Primates</taxon>
        <taxon>Haplorrhini</taxon>
        <taxon>Tarsiiformes</taxon>
        <taxon>Tarsiidae</taxon>
        <taxon>Carlito</taxon>
    </lineage>
</organism>
<evidence type="ECO:0000256" key="1">
    <source>
        <dbReference type="SAM" id="MobiDB-lite"/>
    </source>
</evidence>
<evidence type="ECO:0000313" key="2">
    <source>
        <dbReference type="Proteomes" id="UP000189704"/>
    </source>
</evidence>
<dbReference type="PANTHER" id="PTHR13384:SF19">
    <property type="entry name" value="G PATCH DOMAIN-CONTAINING PROTEIN 1"/>
    <property type="match status" value="1"/>
</dbReference>